<dbReference type="AlphaFoldDB" id="A0A8J3QKP3"/>
<comment type="caution">
    <text evidence="2">The sequence shown here is derived from an EMBL/GenBank/DDBJ whole genome shotgun (WGS) entry which is preliminary data.</text>
</comment>
<feature type="compositionally biased region" description="Low complexity" evidence="1">
    <location>
        <begin position="181"/>
        <end position="196"/>
    </location>
</feature>
<reference evidence="2" key="1">
    <citation type="submission" date="2021-01" db="EMBL/GenBank/DDBJ databases">
        <title>Whole genome shotgun sequence of Rhizocola hellebori NBRC 109834.</title>
        <authorList>
            <person name="Komaki H."/>
            <person name="Tamura T."/>
        </authorList>
    </citation>
    <scope>NUCLEOTIDE SEQUENCE</scope>
    <source>
        <strain evidence="2">NBRC 109834</strain>
    </source>
</reference>
<dbReference type="PRINTS" id="PR01217">
    <property type="entry name" value="PRICHEXTENSN"/>
</dbReference>
<name>A0A8J3QKP3_9ACTN</name>
<dbReference type="Proteomes" id="UP000612899">
    <property type="component" value="Unassembled WGS sequence"/>
</dbReference>
<evidence type="ECO:0000256" key="1">
    <source>
        <dbReference type="SAM" id="MobiDB-lite"/>
    </source>
</evidence>
<organism evidence="2 3">
    <name type="scientific">Rhizocola hellebori</name>
    <dbReference type="NCBI Taxonomy" id="1392758"/>
    <lineage>
        <taxon>Bacteria</taxon>
        <taxon>Bacillati</taxon>
        <taxon>Actinomycetota</taxon>
        <taxon>Actinomycetes</taxon>
        <taxon>Micromonosporales</taxon>
        <taxon>Micromonosporaceae</taxon>
        <taxon>Rhizocola</taxon>
    </lineage>
</organism>
<dbReference type="EMBL" id="BONY01000142">
    <property type="protein sequence ID" value="GIH11554.1"/>
    <property type="molecule type" value="Genomic_DNA"/>
</dbReference>
<proteinExistence type="predicted"/>
<accession>A0A8J3QKP3</accession>
<sequence>MSDFLEQVLKAPAVTRRASRGPTYGLSGSGRRYAVLLTLMAGMTAVPSWIILKAGVNGLGTSVAAPVQPLLAPASAQSRIEPDPAAAAPEPVVPRVPVPVLPPELPSQPQPVPSPLLERRSVVDTPDRPVRKKIRKPAAPPAPADPPATAAPQPGPSLSGPPSPAAPPFTGPPFTAPPFAEPTFTGPAPTFTGPTFAGPLVEPPAVLAPAVRAPSVMAPDVQQPSVVAPKVWRPAVVVPEVQVVAEIQVPSVLKSWD</sequence>
<gene>
    <name evidence="2" type="ORF">Rhe02_96210</name>
</gene>
<dbReference type="RefSeq" id="WP_203915273.1">
    <property type="nucleotide sequence ID" value="NZ_BONY01000142.1"/>
</dbReference>
<feature type="region of interest" description="Disordered" evidence="1">
    <location>
        <begin position="99"/>
        <end position="196"/>
    </location>
</feature>
<protein>
    <submittedName>
        <fullName evidence="2">Uncharacterized protein</fullName>
    </submittedName>
</protein>
<feature type="compositionally biased region" description="Pro residues" evidence="1">
    <location>
        <begin position="99"/>
        <end position="114"/>
    </location>
</feature>
<feature type="compositionally biased region" description="Basic and acidic residues" evidence="1">
    <location>
        <begin position="117"/>
        <end position="129"/>
    </location>
</feature>
<evidence type="ECO:0000313" key="2">
    <source>
        <dbReference type="EMBL" id="GIH11554.1"/>
    </source>
</evidence>
<keyword evidence="3" id="KW-1185">Reference proteome</keyword>
<evidence type="ECO:0000313" key="3">
    <source>
        <dbReference type="Proteomes" id="UP000612899"/>
    </source>
</evidence>
<feature type="compositionally biased region" description="Pro residues" evidence="1">
    <location>
        <begin position="153"/>
        <end position="180"/>
    </location>
</feature>